<dbReference type="Proteomes" id="UP000305778">
    <property type="component" value="Unassembled WGS sequence"/>
</dbReference>
<feature type="signal peptide" evidence="2">
    <location>
        <begin position="1"/>
        <end position="28"/>
    </location>
</feature>
<dbReference type="RefSeq" id="WP_136721981.1">
    <property type="nucleotide sequence ID" value="NZ_SUMC01000002.1"/>
</dbReference>
<dbReference type="EMBL" id="SUMC01000002">
    <property type="protein sequence ID" value="TKA13113.1"/>
    <property type="molecule type" value="Genomic_DNA"/>
</dbReference>
<protein>
    <submittedName>
        <fullName evidence="3">DUF3558 domain-containing protein</fullName>
    </submittedName>
</protein>
<organism evidence="3 4">
    <name type="scientific">Actinacidiphila oryziradicis</name>
    <dbReference type="NCBI Taxonomy" id="2571141"/>
    <lineage>
        <taxon>Bacteria</taxon>
        <taxon>Bacillati</taxon>
        <taxon>Actinomycetota</taxon>
        <taxon>Actinomycetes</taxon>
        <taxon>Kitasatosporales</taxon>
        <taxon>Streptomycetaceae</taxon>
        <taxon>Actinacidiphila</taxon>
    </lineage>
</organism>
<dbReference type="AlphaFoldDB" id="A0A4U0SUA6"/>
<reference evidence="3 4" key="1">
    <citation type="submission" date="2019-04" db="EMBL/GenBank/DDBJ databases">
        <title>Streptomyces oryziradicis sp. nov., a novel actinomycete isolated from rhizosphere soil of rice (Oryza sativa L.).</title>
        <authorList>
            <person name="Li C."/>
        </authorList>
    </citation>
    <scope>NUCLEOTIDE SEQUENCE [LARGE SCALE GENOMIC DNA]</scope>
    <source>
        <strain evidence="3 4">NEAU-C40</strain>
    </source>
</reference>
<keyword evidence="4" id="KW-1185">Reference proteome</keyword>
<dbReference type="PROSITE" id="PS51257">
    <property type="entry name" value="PROKAR_LIPOPROTEIN"/>
    <property type="match status" value="1"/>
</dbReference>
<proteinExistence type="predicted"/>
<evidence type="ECO:0000313" key="3">
    <source>
        <dbReference type="EMBL" id="TKA13113.1"/>
    </source>
</evidence>
<evidence type="ECO:0000256" key="2">
    <source>
        <dbReference type="SAM" id="SignalP"/>
    </source>
</evidence>
<feature type="chain" id="PRO_5039005468" evidence="2">
    <location>
        <begin position="29"/>
        <end position="233"/>
    </location>
</feature>
<gene>
    <name evidence="3" type="ORF">FCI23_03815</name>
</gene>
<evidence type="ECO:0000313" key="4">
    <source>
        <dbReference type="Proteomes" id="UP000305778"/>
    </source>
</evidence>
<name>A0A4U0SUA6_9ACTN</name>
<accession>A0A4U0SUA6</accession>
<dbReference type="OrthoDB" id="4333909at2"/>
<keyword evidence="2" id="KW-0732">Signal</keyword>
<sequence length="233" mass="23630">MQRSAPRLARLLASAAVPVMLIAGCSSGSDSSSSKKASDGNPSVSGSASPSPSPTLAAAKYAKLPDPCKSVTQKTVKQLVPKVKDTSGLAAKSSDATARGGCSWNGLDGFQYRWLDVALQRFETVPGIGSAEEQAVKRYGEQVAAATATKGAKSGAVAGLGGDTATMVTAEVTKDKEQYQQVTVVTRTGNVVAVLSYNGAGMESAKTPKAADLQKGAKAAAKEAMASVATTNT</sequence>
<evidence type="ECO:0000256" key="1">
    <source>
        <dbReference type="SAM" id="MobiDB-lite"/>
    </source>
</evidence>
<feature type="region of interest" description="Disordered" evidence="1">
    <location>
        <begin position="26"/>
        <end position="56"/>
    </location>
</feature>
<comment type="caution">
    <text evidence="3">The sequence shown here is derived from an EMBL/GenBank/DDBJ whole genome shotgun (WGS) entry which is preliminary data.</text>
</comment>